<dbReference type="EMBL" id="JAMKFB020000009">
    <property type="protein sequence ID" value="KAL0184490.1"/>
    <property type="molecule type" value="Genomic_DNA"/>
</dbReference>
<comment type="caution">
    <text evidence="3">The sequence shown here is derived from an EMBL/GenBank/DDBJ whole genome shotgun (WGS) entry which is preliminary data.</text>
</comment>
<protein>
    <submittedName>
        <fullName evidence="3">Uncharacterized protein</fullName>
    </submittedName>
</protein>
<accession>A0ABD0QEI9</accession>
<evidence type="ECO:0000313" key="4">
    <source>
        <dbReference type="Proteomes" id="UP001529510"/>
    </source>
</evidence>
<dbReference type="InterPro" id="IPR052346">
    <property type="entry name" value="O-mannosyl-transferase_TMTC"/>
</dbReference>
<dbReference type="AlphaFoldDB" id="A0ABD0QEI9"/>
<feature type="non-terminal residue" evidence="3">
    <location>
        <position position="54"/>
    </location>
</feature>
<keyword evidence="1" id="KW-0677">Repeat</keyword>
<keyword evidence="2" id="KW-0802">TPR repeat</keyword>
<dbReference type="PANTHER" id="PTHR44227">
    <property type="match status" value="1"/>
</dbReference>
<evidence type="ECO:0000256" key="1">
    <source>
        <dbReference type="ARBA" id="ARBA00022737"/>
    </source>
</evidence>
<sequence>MVLSEPYWDHHIPLPKLGPLHSRLVTAFVALICFINSYDGDFVFDDSEAIINNK</sequence>
<dbReference type="PANTHER" id="PTHR44227:SF3">
    <property type="entry name" value="PROTEIN O-MANNOSYL-TRANSFERASE TMTC4"/>
    <property type="match status" value="1"/>
</dbReference>
<name>A0ABD0QEI9_CIRMR</name>
<reference evidence="3 4" key="1">
    <citation type="submission" date="2024-05" db="EMBL/GenBank/DDBJ databases">
        <title>Genome sequencing and assembly of Indian major carp, Cirrhinus mrigala (Hamilton, 1822).</title>
        <authorList>
            <person name="Mohindra V."/>
            <person name="Chowdhury L.M."/>
            <person name="Lal K."/>
            <person name="Jena J.K."/>
        </authorList>
    </citation>
    <scope>NUCLEOTIDE SEQUENCE [LARGE SCALE GENOMIC DNA]</scope>
    <source>
        <strain evidence="3">CM1030</strain>
        <tissue evidence="3">Blood</tissue>
    </source>
</reference>
<keyword evidence="4" id="KW-1185">Reference proteome</keyword>
<proteinExistence type="predicted"/>
<evidence type="ECO:0000313" key="3">
    <source>
        <dbReference type="EMBL" id="KAL0184490.1"/>
    </source>
</evidence>
<evidence type="ECO:0000256" key="2">
    <source>
        <dbReference type="ARBA" id="ARBA00022803"/>
    </source>
</evidence>
<dbReference type="Proteomes" id="UP001529510">
    <property type="component" value="Unassembled WGS sequence"/>
</dbReference>
<organism evidence="3 4">
    <name type="scientific">Cirrhinus mrigala</name>
    <name type="common">Mrigala</name>
    <dbReference type="NCBI Taxonomy" id="683832"/>
    <lineage>
        <taxon>Eukaryota</taxon>
        <taxon>Metazoa</taxon>
        <taxon>Chordata</taxon>
        <taxon>Craniata</taxon>
        <taxon>Vertebrata</taxon>
        <taxon>Euteleostomi</taxon>
        <taxon>Actinopterygii</taxon>
        <taxon>Neopterygii</taxon>
        <taxon>Teleostei</taxon>
        <taxon>Ostariophysi</taxon>
        <taxon>Cypriniformes</taxon>
        <taxon>Cyprinidae</taxon>
        <taxon>Labeoninae</taxon>
        <taxon>Labeonini</taxon>
        <taxon>Cirrhinus</taxon>
    </lineage>
</organism>
<gene>
    <name evidence="3" type="ORF">M9458_020186</name>
</gene>